<dbReference type="AlphaFoldDB" id="A0A0D2D129"/>
<accession>A0A0D2D129</accession>
<sequence>MNESFGEVVKYIPDDEVERLPELITRAQQQLFDVSVTKTTRYRFCPPYEGHYAFVDVVVRPFNQVSYPCFNVIVEYQLCCTTVDHDSHANDYFKVKIQEVYDTYIRPVQRKFDDGCRTKFPPPSDPSKTCLEKKTHYMSRAEEATESDCPTPVATHGLASANLEVGTRHQNSHSSQLAGGALPLTATDGHFNNNNRGAGPSRVKLTDTILKKFQSGQDQITKIKKGKTAKRKRTKVPIDPSHPDGSQEEPTDTSYQDTSQEDPTDTSYQDTLQEDPIENVIMRIDAMRLGDDQKGQNISETILKTLEGGFIELHDGVRRTKWLSWYFAGCFSLCQHKMGLQPANKRLDHRADGVQVLHRIVNRMIQLKGIPGLMMLCAAAGNILEPTPSDRSELKKIEKGFYFYHAGRISGPEKVEFCRQVAEELCKSELSALPQAQRIPCPTVWISHFLPDVSHKEACRLLEIPELGRIPLKTVLIDLRNGHSMPEQTYPYSFLEAEWKKHSSGKSLPSQEEEAPQIEAPLPTERAESPNVPGGEAEAEEQMDDASVSAPTEIPSGYDASDSEPEERRSKWCRVEGACRDIAADIEHVNPESSFSQALTPGRDGADEFTNDQPTADNLIPHELRPFAPNAFADCGERHSGHHAGDLHGLGSTAQDLMGHESCRGNDVPGILRDFEHEHRSLDMSLLQNDNGGSSSVPSGRYAVDNTTLPELPNEVDFDPPGQDQLWERHDENGDADSTYIISRWDAWIDYSEDLNFSGYSLPLPDSFESL</sequence>
<proteinExistence type="predicted"/>
<feature type="compositionally biased region" description="Basic residues" evidence="1">
    <location>
        <begin position="222"/>
        <end position="235"/>
    </location>
</feature>
<evidence type="ECO:0000256" key="1">
    <source>
        <dbReference type="SAM" id="MobiDB-lite"/>
    </source>
</evidence>
<organism evidence="2 3">
    <name type="scientific">Exophiala oligosperma</name>
    <dbReference type="NCBI Taxonomy" id="215243"/>
    <lineage>
        <taxon>Eukaryota</taxon>
        <taxon>Fungi</taxon>
        <taxon>Dikarya</taxon>
        <taxon>Ascomycota</taxon>
        <taxon>Pezizomycotina</taxon>
        <taxon>Eurotiomycetes</taxon>
        <taxon>Chaetothyriomycetidae</taxon>
        <taxon>Chaetothyriales</taxon>
        <taxon>Herpotrichiellaceae</taxon>
        <taxon>Exophiala</taxon>
    </lineage>
</organism>
<feature type="region of interest" description="Disordered" evidence="1">
    <location>
        <begin position="503"/>
        <end position="569"/>
    </location>
</feature>
<feature type="compositionally biased region" description="Polar residues" evidence="1">
    <location>
        <begin position="168"/>
        <end position="177"/>
    </location>
</feature>
<dbReference type="STRING" id="215243.A0A0D2D129"/>
<evidence type="ECO:0000313" key="2">
    <source>
        <dbReference type="EMBL" id="KIW35930.1"/>
    </source>
</evidence>
<dbReference type="OrthoDB" id="4124765at2759"/>
<dbReference type="HOGENOM" id="CLU_362476_0_0_1"/>
<protein>
    <submittedName>
        <fullName evidence="2">Uncharacterized protein</fullName>
    </submittedName>
</protein>
<dbReference type="VEuPathDB" id="FungiDB:PV06_11756"/>
<dbReference type="GeneID" id="27363830"/>
<feature type="region of interest" description="Disordered" evidence="1">
    <location>
        <begin position="166"/>
        <end position="202"/>
    </location>
</feature>
<feature type="region of interest" description="Disordered" evidence="1">
    <location>
        <begin position="217"/>
        <end position="274"/>
    </location>
</feature>
<gene>
    <name evidence="2" type="ORF">PV06_11756</name>
</gene>
<reference evidence="2 3" key="1">
    <citation type="submission" date="2015-01" db="EMBL/GenBank/DDBJ databases">
        <title>The Genome Sequence of Exophiala oligosperma CBS72588.</title>
        <authorList>
            <consortium name="The Broad Institute Genomics Platform"/>
            <person name="Cuomo C."/>
            <person name="de Hoog S."/>
            <person name="Gorbushina A."/>
            <person name="Stielow B."/>
            <person name="Teixiera M."/>
            <person name="Abouelleil A."/>
            <person name="Chapman S.B."/>
            <person name="Priest M."/>
            <person name="Young S.K."/>
            <person name="Wortman J."/>
            <person name="Nusbaum C."/>
            <person name="Birren B."/>
        </authorList>
    </citation>
    <scope>NUCLEOTIDE SEQUENCE [LARGE SCALE GENOMIC DNA]</scope>
    <source>
        <strain evidence="2 3">CBS 72588</strain>
    </source>
</reference>
<keyword evidence="3" id="KW-1185">Reference proteome</keyword>
<dbReference type="Proteomes" id="UP000053342">
    <property type="component" value="Unassembled WGS sequence"/>
</dbReference>
<dbReference type="RefSeq" id="XP_016256146.1">
    <property type="nucleotide sequence ID" value="XM_016413482.1"/>
</dbReference>
<evidence type="ECO:0000313" key="3">
    <source>
        <dbReference type="Proteomes" id="UP000053342"/>
    </source>
</evidence>
<dbReference type="EMBL" id="KN847390">
    <property type="protein sequence ID" value="KIW35930.1"/>
    <property type="molecule type" value="Genomic_DNA"/>
</dbReference>
<name>A0A0D2D129_9EURO</name>